<dbReference type="EMBL" id="PRLP01000009">
    <property type="protein sequence ID" value="PPC78827.1"/>
    <property type="molecule type" value="Genomic_DNA"/>
</dbReference>
<dbReference type="PANTHER" id="PTHR36151:SF3">
    <property type="entry name" value="ER-BOUND OXYGENASE MPAB_MPAB'_RUBBER OXYGENASE CATALYTIC DOMAIN-CONTAINING PROTEIN"/>
    <property type="match status" value="1"/>
</dbReference>
<dbReference type="AlphaFoldDB" id="A0A2S5KVE2"/>
<keyword evidence="2" id="KW-0418">Kinase</keyword>
<accession>A0A2S5KVE2</accession>
<dbReference type="Proteomes" id="UP000238196">
    <property type="component" value="Unassembled WGS sequence"/>
</dbReference>
<gene>
    <name evidence="2" type="ORF">C4K68_03015</name>
</gene>
<evidence type="ECO:0000259" key="1">
    <source>
        <dbReference type="Pfam" id="PF09995"/>
    </source>
</evidence>
<proteinExistence type="predicted"/>
<dbReference type="GO" id="GO:0016301">
    <property type="term" value="F:kinase activity"/>
    <property type="evidence" value="ECO:0007669"/>
    <property type="project" value="UniProtKB-KW"/>
</dbReference>
<dbReference type="OrthoDB" id="108890at2"/>
<name>A0A2S5KVE2_9PROT</name>
<sequence length="309" mass="34543">MHPANKNQLRTTRDSVRRLIEKQVLGLTGLSLQGVNYHEPRGDIGLYGPDSMVWRVHADFTSMLCGGVSALLLQMLEPMTLAGVWDHSNFREDMLGRLRRTAQFISGTSFGPRSDALALVEKVRRIHGHIAGHCADGRPYYANDPQLLTWVHVTEVSSFLKGYMQYKGALSDEEQDRYLTESALTARLLGAEDIPTTRVQVEDYLQTMRPRLLCDERTEEVRDVLLRGFAGAPQLVPMFKLFMAAGVDLLPVWAADLLDLPMRGLKRRMVRQSVSSTAAVLRWAVRDSASIRARQRVASLPLSGNGLSV</sequence>
<comment type="caution">
    <text evidence="2">The sequence shown here is derived from an EMBL/GenBank/DDBJ whole genome shotgun (WGS) entry which is preliminary data.</text>
</comment>
<keyword evidence="2" id="KW-0808">Transferase</keyword>
<evidence type="ECO:0000313" key="2">
    <source>
        <dbReference type="EMBL" id="PPC78827.1"/>
    </source>
</evidence>
<dbReference type="PANTHER" id="PTHR36151">
    <property type="entry name" value="BLR2777 PROTEIN"/>
    <property type="match status" value="1"/>
</dbReference>
<protein>
    <submittedName>
        <fullName evidence="2">Histidine kinase</fullName>
    </submittedName>
</protein>
<dbReference type="GO" id="GO:0016491">
    <property type="term" value="F:oxidoreductase activity"/>
    <property type="evidence" value="ECO:0007669"/>
    <property type="project" value="InterPro"/>
</dbReference>
<organism evidence="2 3">
    <name type="scientific">Proteobacteria bacterium 228</name>
    <dbReference type="NCBI Taxonomy" id="2083153"/>
    <lineage>
        <taxon>Bacteria</taxon>
        <taxon>Pseudomonadati</taxon>
        <taxon>Pseudomonadota</taxon>
    </lineage>
</organism>
<dbReference type="InterPro" id="IPR018713">
    <property type="entry name" value="MPAB/Lcp_cat_dom"/>
</dbReference>
<dbReference type="Pfam" id="PF09995">
    <property type="entry name" value="MPAB_Lcp_cat"/>
    <property type="match status" value="1"/>
</dbReference>
<feature type="domain" description="ER-bound oxygenase mpaB/mpaB'/Rubber oxygenase catalytic" evidence="1">
    <location>
        <begin position="54"/>
        <end position="283"/>
    </location>
</feature>
<reference evidence="2 3" key="1">
    <citation type="submission" date="2018-02" db="EMBL/GenBank/DDBJ databases">
        <title>novel marine gammaproteobacteria from coastal saline agro ecosystem.</title>
        <authorList>
            <person name="Krishnan R."/>
            <person name="Ramesh Kumar N."/>
        </authorList>
    </citation>
    <scope>NUCLEOTIDE SEQUENCE [LARGE SCALE GENOMIC DNA]</scope>
    <source>
        <strain evidence="2 3">228</strain>
    </source>
</reference>
<evidence type="ECO:0000313" key="3">
    <source>
        <dbReference type="Proteomes" id="UP000238196"/>
    </source>
</evidence>